<organism evidence="2 3">
    <name type="scientific">Streptomyces piniterrae</name>
    <dbReference type="NCBI Taxonomy" id="2571125"/>
    <lineage>
        <taxon>Bacteria</taxon>
        <taxon>Bacillati</taxon>
        <taxon>Actinomycetota</taxon>
        <taxon>Actinomycetes</taxon>
        <taxon>Kitasatosporales</taxon>
        <taxon>Streptomycetaceae</taxon>
        <taxon>Streptomyces</taxon>
    </lineage>
</organism>
<reference evidence="2 3" key="1">
    <citation type="submission" date="2019-04" db="EMBL/GenBank/DDBJ databases">
        <title>Streptomyces piniterrae sp. nov., a heliquinomycin-producing actinomycete isolated from rhizosphere soil of Pinus yunnanensis.</title>
        <authorList>
            <person name="Zhuang X."/>
            <person name="Zhao J."/>
        </authorList>
    </citation>
    <scope>NUCLEOTIDE SEQUENCE [LARGE SCALE GENOMIC DNA]</scope>
    <source>
        <strain evidence="3">jys28</strain>
    </source>
</reference>
<dbReference type="OrthoDB" id="3402668at2"/>
<evidence type="ECO:0000313" key="2">
    <source>
        <dbReference type="EMBL" id="TJZ52754.1"/>
    </source>
</evidence>
<evidence type="ECO:0000259" key="1">
    <source>
        <dbReference type="Pfam" id="PF04149"/>
    </source>
</evidence>
<gene>
    <name evidence="2" type="ORF">FCH28_16320</name>
</gene>
<comment type="caution">
    <text evidence="2">The sequence shown here is derived from an EMBL/GenBank/DDBJ whole genome shotgun (WGS) entry which is preliminary data.</text>
</comment>
<evidence type="ECO:0000313" key="3">
    <source>
        <dbReference type="Proteomes" id="UP000308697"/>
    </source>
</evidence>
<dbReference type="Proteomes" id="UP000308697">
    <property type="component" value="Unassembled WGS sequence"/>
</dbReference>
<sequence length="59" mass="6491">MLSWQKSSYSSGNGSSNCVEVATSPDGVVHFRESDRPTDVALTARPTWAQFLAHLKRNP</sequence>
<dbReference type="EMBL" id="SUMB01000005">
    <property type="protein sequence ID" value="TJZ52754.1"/>
    <property type="molecule type" value="Genomic_DNA"/>
</dbReference>
<keyword evidence="3" id="KW-1185">Reference proteome</keyword>
<dbReference type="Pfam" id="PF04149">
    <property type="entry name" value="DUF397"/>
    <property type="match status" value="1"/>
</dbReference>
<proteinExistence type="predicted"/>
<name>A0A4U0NRG6_9ACTN</name>
<feature type="domain" description="DUF397" evidence="1">
    <location>
        <begin position="3"/>
        <end position="56"/>
    </location>
</feature>
<accession>A0A4U0NRG6</accession>
<dbReference type="AlphaFoldDB" id="A0A4U0NRG6"/>
<dbReference type="InterPro" id="IPR007278">
    <property type="entry name" value="DUF397"/>
</dbReference>
<protein>
    <submittedName>
        <fullName evidence="2">DUF397 domain-containing protein</fullName>
    </submittedName>
</protein>